<evidence type="ECO:0000259" key="8">
    <source>
        <dbReference type="PROSITE" id="PS50928"/>
    </source>
</evidence>
<evidence type="ECO:0000256" key="3">
    <source>
        <dbReference type="ARBA" id="ARBA00022475"/>
    </source>
</evidence>
<evidence type="ECO:0000256" key="7">
    <source>
        <dbReference type="RuleBase" id="RU363032"/>
    </source>
</evidence>
<organism evidence="9 10">
    <name type="scientific">Paenibacillus chungangensis</name>
    <dbReference type="NCBI Taxonomy" id="696535"/>
    <lineage>
        <taxon>Bacteria</taxon>
        <taxon>Bacillati</taxon>
        <taxon>Bacillota</taxon>
        <taxon>Bacilli</taxon>
        <taxon>Bacillales</taxon>
        <taxon>Paenibacillaceae</taxon>
        <taxon>Paenibacillus</taxon>
    </lineage>
</organism>
<accession>A0ABW3HXF4</accession>
<dbReference type="EMBL" id="JBHTJZ010000072">
    <property type="protein sequence ID" value="MFD0962233.1"/>
    <property type="molecule type" value="Genomic_DNA"/>
</dbReference>
<dbReference type="Gene3D" id="1.10.3720.10">
    <property type="entry name" value="MetI-like"/>
    <property type="match status" value="1"/>
</dbReference>
<keyword evidence="2 7" id="KW-0813">Transport</keyword>
<feature type="domain" description="ABC transmembrane type-1" evidence="8">
    <location>
        <begin position="75"/>
        <end position="277"/>
    </location>
</feature>
<keyword evidence="5 7" id="KW-1133">Transmembrane helix</keyword>
<feature type="transmembrane region" description="Helical" evidence="7">
    <location>
        <begin position="142"/>
        <end position="162"/>
    </location>
</feature>
<dbReference type="SUPFAM" id="SSF161098">
    <property type="entry name" value="MetI-like"/>
    <property type="match status" value="1"/>
</dbReference>
<dbReference type="PROSITE" id="PS50928">
    <property type="entry name" value="ABC_TM1"/>
    <property type="match status" value="1"/>
</dbReference>
<keyword evidence="3" id="KW-1003">Cell membrane</keyword>
<dbReference type="Proteomes" id="UP001596989">
    <property type="component" value="Unassembled WGS sequence"/>
</dbReference>
<dbReference type="RefSeq" id="WP_377568635.1">
    <property type="nucleotide sequence ID" value="NZ_JBHTJZ010000072.1"/>
</dbReference>
<proteinExistence type="inferred from homology"/>
<evidence type="ECO:0000256" key="5">
    <source>
        <dbReference type="ARBA" id="ARBA00022989"/>
    </source>
</evidence>
<dbReference type="InterPro" id="IPR000515">
    <property type="entry name" value="MetI-like"/>
</dbReference>
<dbReference type="Pfam" id="PF00528">
    <property type="entry name" value="BPD_transp_1"/>
    <property type="match status" value="1"/>
</dbReference>
<name>A0ABW3HXF4_9BACL</name>
<feature type="transmembrane region" description="Helical" evidence="7">
    <location>
        <begin position="258"/>
        <end position="277"/>
    </location>
</feature>
<feature type="transmembrane region" description="Helical" evidence="7">
    <location>
        <begin position="79"/>
        <end position="99"/>
    </location>
</feature>
<evidence type="ECO:0000313" key="9">
    <source>
        <dbReference type="EMBL" id="MFD0962233.1"/>
    </source>
</evidence>
<comment type="subcellular location">
    <subcellularLocation>
        <location evidence="1 7">Cell membrane</location>
        <topology evidence="1 7">Multi-pass membrane protein</topology>
    </subcellularLocation>
</comment>
<dbReference type="CDD" id="cd06261">
    <property type="entry name" value="TM_PBP2"/>
    <property type="match status" value="1"/>
</dbReference>
<evidence type="ECO:0000313" key="10">
    <source>
        <dbReference type="Proteomes" id="UP001596989"/>
    </source>
</evidence>
<comment type="similarity">
    <text evidence="7">Belongs to the binding-protein-dependent transport system permease family.</text>
</comment>
<sequence length="292" mass="32792">MEHLTAGERVAKHVNILFLIVIALLCLFPFYYVVVISISPESEVIRKGIIWFPEKVAWTAYAEMINGKHGLLQAYQVTLFRTVIGTLLNLLLTFMTAYPLSKQTLPGRSGFILYIVFTMLFNGGLIPTYLVVQSMGLLDTVWALIIPGLIGTFYVIIMKSFFEQLPTEIGESAMIDGAGEWQTMIRIVLPLTMPVMATVGLFYAVYHWNSYFDAVMYLNDVSLHPLQVVLRNILLNVQMQNTEISQFSDGNKVSMHSVKMAAVVLTTVPILVVYPFIQKYFTKGVMLGSVKG</sequence>
<feature type="transmembrane region" description="Helical" evidence="7">
    <location>
        <begin position="16"/>
        <end position="38"/>
    </location>
</feature>
<feature type="transmembrane region" description="Helical" evidence="7">
    <location>
        <begin position="183"/>
        <end position="206"/>
    </location>
</feature>
<dbReference type="PANTHER" id="PTHR43744">
    <property type="entry name" value="ABC TRANSPORTER PERMEASE PROTEIN MG189-RELATED-RELATED"/>
    <property type="match status" value="1"/>
</dbReference>
<evidence type="ECO:0000256" key="6">
    <source>
        <dbReference type="ARBA" id="ARBA00023136"/>
    </source>
</evidence>
<evidence type="ECO:0000256" key="1">
    <source>
        <dbReference type="ARBA" id="ARBA00004651"/>
    </source>
</evidence>
<evidence type="ECO:0000256" key="4">
    <source>
        <dbReference type="ARBA" id="ARBA00022692"/>
    </source>
</evidence>
<evidence type="ECO:0000256" key="2">
    <source>
        <dbReference type="ARBA" id="ARBA00022448"/>
    </source>
</evidence>
<reference evidence="10" key="1">
    <citation type="journal article" date="2019" name="Int. J. Syst. Evol. Microbiol.">
        <title>The Global Catalogue of Microorganisms (GCM) 10K type strain sequencing project: providing services to taxonomists for standard genome sequencing and annotation.</title>
        <authorList>
            <consortium name="The Broad Institute Genomics Platform"/>
            <consortium name="The Broad Institute Genome Sequencing Center for Infectious Disease"/>
            <person name="Wu L."/>
            <person name="Ma J."/>
        </authorList>
    </citation>
    <scope>NUCLEOTIDE SEQUENCE [LARGE SCALE GENOMIC DNA]</scope>
    <source>
        <strain evidence="10">CCUG 59129</strain>
    </source>
</reference>
<dbReference type="InterPro" id="IPR035906">
    <property type="entry name" value="MetI-like_sf"/>
</dbReference>
<comment type="caution">
    <text evidence="9">The sequence shown here is derived from an EMBL/GenBank/DDBJ whole genome shotgun (WGS) entry which is preliminary data.</text>
</comment>
<keyword evidence="6 7" id="KW-0472">Membrane</keyword>
<keyword evidence="10" id="KW-1185">Reference proteome</keyword>
<keyword evidence="4 7" id="KW-0812">Transmembrane</keyword>
<protein>
    <submittedName>
        <fullName evidence="9">Carbohydrate ABC transporter permease</fullName>
    </submittedName>
</protein>
<gene>
    <name evidence="9" type="ORF">ACFQ2I_23105</name>
</gene>
<feature type="transmembrane region" description="Helical" evidence="7">
    <location>
        <begin position="111"/>
        <end position="130"/>
    </location>
</feature>
<dbReference type="PANTHER" id="PTHR43744:SF9">
    <property type="entry name" value="POLYGALACTURONAN_RHAMNOGALACTURONAN TRANSPORT SYSTEM PERMEASE PROTEIN YTCP"/>
    <property type="match status" value="1"/>
</dbReference>